<dbReference type="EMBL" id="RCHU02000004">
    <property type="protein sequence ID" value="KAL3597610.1"/>
    <property type="molecule type" value="Genomic_DNA"/>
</dbReference>
<organism evidence="1 2">
    <name type="scientific">Populus alba</name>
    <name type="common">White poplar</name>
    <dbReference type="NCBI Taxonomy" id="43335"/>
    <lineage>
        <taxon>Eukaryota</taxon>
        <taxon>Viridiplantae</taxon>
        <taxon>Streptophyta</taxon>
        <taxon>Embryophyta</taxon>
        <taxon>Tracheophyta</taxon>
        <taxon>Spermatophyta</taxon>
        <taxon>Magnoliopsida</taxon>
        <taxon>eudicotyledons</taxon>
        <taxon>Gunneridae</taxon>
        <taxon>Pentapetalae</taxon>
        <taxon>rosids</taxon>
        <taxon>fabids</taxon>
        <taxon>Malpighiales</taxon>
        <taxon>Salicaceae</taxon>
        <taxon>Saliceae</taxon>
        <taxon>Populus</taxon>
    </lineage>
</organism>
<sequence>MSDIGQRSPVTAYVVTSKAGAVQLSQVGTSLQGTKTSMLDLSSLIPPCSPRITIWPAIKTVVFVWTGKVPFSWQWISHSSWTFYSASLLDYRARGGEDLLPHNRDP</sequence>
<name>A0ACC4CID8_POPAL</name>
<evidence type="ECO:0000313" key="1">
    <source>
        <dbReference type="EMBL" id="KAL3597610.1"/>
    </source>
</evidence>
<evidence type="ECO:0000313" key="2">
    <source>
        <dbReference type="Proteomes" id="UP000309997"/>
    </source>
</evidence>
<proteinExistence type="predicted"/>
<comment type="caution">
    <text evidence="1">The sequence shown here is derived from an EMBL/GenBank/DDBJ whole genome shotgun (WGS) entry which is preliminary data.</text>
</comment>
<reference evidence="1 2" key="1">
    <citation type="journal article" date="2024" name="Plant Biotechnol. J.">
        <title>Genome and CRISPR/Cas9 system of a widespread forest tree (Populus alba) in the world.</title>
        <authorList>
            <person name="Liu Y.J."/>
            <person name="Jiang P.F."/>
            <person name="Han X.M."/>
            <person name="Li X.Y."/>
            <person name="Wang H.M."/>
            <person name="Wang Y.J."/>
            <person name="Wang X.X."/>
            <person name="Zeng Q.Y."/>
        </authorList>
    </citation>
    <scope>NUCLEOTIDE SEQUENCE [LARGE SCALE GENOMIC DNA]</scope>
    <source>
        <strain evidence="2">cv. PAL-ZL1</strain>
    </source>
</reference>
<protein>
    <submittedName>
        <fullName evidence="1">Uncharacterized protein</fullName>
    </submittedName>
</protein>
<gene>
    <name evidence="1" type="ORF">D5086_009247</name>
</gene>
<dbReference type="Proteomes" id="UP000309997">
    <property type="component" value="Unassembled WGS sequence"/>
</dbReference>
<accession>A0ACC4CID8</accession>
<keyword evidence="2" id="KW-1185">Reference proteome</keyword>